<name>A0A9E7CU02_9FLAO</name>
<evidence type="ECO:0000313" key="1">
    <source>
        <dbReference type="EMBL" id="UOB17262.1"/>
    </source>
</evidence>
<keyword evidence="2" id="KW-1185">Reference proteome</keyword>
<evidence type="ECO:0000313" key="2">
    <source>
        <dbReference type="Proteomes" id="UP000831290"/>
    </source>
</evidence>
<organism evidence="1 2">
    <name type="scientific">Abyssalbus ytuae</name>
    <dbReference type="NCBI Taxonomy" id="2926907"/>
    <lineage>
        <taxon>Bacteria</taxon>
        <taxon>Pseudomonadati</taxon>
        <taxon>Bacteroidota</taxon>
        <taxon>Flavobacteriia</taxon>
        <taxon>Flavobacteriales</taxon>
        <taxon>Flavobacteriaceae</taxon>
        <taxon>Abyssalbus</taxon>
    </lineage>
</organism>
<protein>
    <submittedName>
        <fullName evidence="1">Uncharacterized protein</fullName>
    </submittedName>
</protein>
<dbReference type="EMBL" id="CP094358">
    <property type="protein sequence ID" value="UOB17262.1"/>
    <property type="molecule type" value="Genomic_DNA"/>
</dbReference>
<dbReference type="Proteomes" id="UP000831290">
    <property type="component" value="Chromosome"/>
</dbReference>
<sequence>MKIRLLSIIILFVSITLFNSIKTGLIFGYYILNTPGFIERYCENKDKPELKCNGKCQLAKMINQNSEKDKNPIDFKFLQREITLYFKDIKEERLFAFIKIKKQTYLYAENYQFIFVNKPTHPPQKLFS</sequence>
<proteinExistence type="predicted"/>
<dbReference type="RefSeq" id="WP_255842592.1">
    <property type="nucleotide sequence ID" value="NZ_CP094358.1"/>
</dbReference>
<dbReference type="AlphaFoldDB" id="A0A9E7CU02"/>
<reference evidence="1" key="1">
    <citation type="submission" date="2022-03" db="EMBL/GenBank/DDBJ databases">
        <title>Description of Abyssus ytuae gen. nov., sp. nov., a novel member of the family Flavobacteriaceae isolated from the sediment of Mariana Trench.</title>
        <authorList>
            <person name="Zhang J."/>
            <person name="Xu X."/>
        </authorList>
    </citation>
    <scope>NUCLEOTIDE SEQUENCE</scope>
    <source>
        <strain evidence="1">MT3330</strain>
    </source>
</reference>
<accession>A0A9E7CU02</accession>
<gene>
    <name evidence="1" type="ORF">MQE35_16190</name>
</gene>
<dbReference type="KEGG" id="fbm:MQE35_16190"/>